<dbReference type="GO" id="GO:0005759">
    <property type="term" value="C:mitochondrial matrix"/>
    <property type="evidence" value="ECO:0007669"/>
    <property type="project" value="UniProtKB-SubCell"/>
</dbReference>
<evidence type="ECO:0000313" key="5">
    <source>
        <dbReference type="Proteomes" id="UP000316759"/>
    </source>
</evidence>
<dbReference type="EMBL" id="SUNJ01011404">
    <property type="protein sequence ID" value="TPP58910.1"/>
    <property type="molecule type" value="Genomic_DNA"/>
</dbReference>
<dbReference type="GO" id="GO:0009055">
    <property type="term" value="F:electron transfer activity"/>
    <property type="evidence" value="ECO:0007669"/>
    <property type="project" value="InterPro"/>
</dbReference>
<comment type="similarity">
    <text evidence="2">Belongs to the ETF alpha-subunit/FixB family.</text>
</comment>
<evidence type="ECO:0000256" key="1">
    <source>
        <dbReference type="ARBA" id="ARBA00004305"/>
    </source>
</evidence>
<dbReference type="InterPro" id="IPR014730">
    <property type="entry name" value="ETF_a/b_N"/>
</dbReference>
<evidence type="ECO:0000256" key="2">
    <source>
        <dbReference type="ARBA" id="ARBA00005817"/>
    </source>
</evidence>
<dbReference type="PANTHER" id="PTHR43153">
    <property type="entry name" value="ELECTRON TRANSFER FLAVOPROTEIN ALPHA"/>
    <property type="match status" value="1"/>
</dbReference>
<dbReference type="AlphaFoldDB" id="A0A504YMH0"/>
<sequence length="98" mass="10853">KPINYLNRHFPCTSHSAFIQFPLAEQLTPLVIAAHSKLKTTHIVMGCSTFGRDLLPRVAAKLNVSPINDVIAIHGEDTFQRPIYAGNALVTLKSLVRF</sequence>
<dbReference type="Gene3D" id="3.40.50.620">
    <property type="entry name" value="HUPs"/>
    <property type="match status" value="1"/>
</dbReference>
<dbReference type="Proteomes" id="UP000316759">
    <property type="component" value="Unassembled WGS sequence"/>
</dbReference>
<feature type="domain" description="Electron transfer flavoprotein alpha/beta-subunit N-terminal" evidence="3">
    <location>
        <begin position="23"/>
        <end position="94"/>
    </location>
</feature>
<dbReference type="SUPFAM" id="SSF52402">
    <property type="entry name" value="Adenine nucleotide alpha hydrolases-like"/>
    <property type="match status" value="1"/>
</dbReference>
<dbReference type="STRING" id="46835.A0A504YMH0"/>
<accession>A0A504YMH0</accession>
<organism evidence="4 5">
    <name type="scientific">Fasciola gigantica</name>
    <name type="common">Giant liver fluke</name>
    <dbReference type="NCBI Taxonomy" id="46835"/>
    <lineage>
        <taxon>Eukaryota</taxon>
        <taxon>Metazoa</taxon>
        <taxon>Spiralia</taxon>
        <taxon>Lophotrochozoa</taxon>
        <taxon>Platyhelminthes</taxon>
        <taxon>Trematoda</taxon>
        <taxon>Digenea</taxon>
        <taxon>Plagiorchiida</taxon>
        <taxon>Echinostomata</taxon>
        <taxon>Echinostomatoidea</taxon>
        <taxon>Fasciolidae</taxon>
        <taxon>Fasciola</taxon>
    </lineage>
</organism>
<dbReference type="GO" id="GO:0050660">
    <property type="term" value="F:flavin adenine dinucleotide binding"/>
    <property type="evidence" value="ECO:0007669"/>
    <property type="project" value="InterPro"/>
</dbReference>
<proteinExistence type="inferred from homology"/>
<comment type="subcellular location">
    <subcellularLocation>
        <location evidence="1">Mitochondrion matrix</location>
    </subcellularLocation>
</comment>
<dbReference type="GO" id="GO:0033539">
    <property type="term" value="P:fatty acid beta-oxidation using acyl-CoA dehydrogenase"/>
    <property type="evidence" value="ECO:0007669"/>
    <property type="project" value="TreeGrafter"/>
</dbReference>
<dbReference type="InterPro" id="IPR001308">
    <property type="entry name" value="ETF_a/FixB"/>
</dbReference>
<reference evidence="4 5" key="1">
    <citation type="submission" date="2019-04" db="EMBL/GenBank/DDBJ databases">
        <title>Annotation for the trematode Fasciola gigantica.</title>
        <authorList>
            <person name="Choi Y.-J."/>
        </authorList>
    </citation>
    <scope>NUCLEOTIDE SEQUENCE [LARGE SCALE GENOMIC DNA]</scope>
    <source>
        <strain evidence="4">Uganda_cow_1</strain>
    </source>
</reference>
<dbReference type="OrthoDB" id="1715808at2759"/>
<name>A0A504YMH0_FASGI</name>
<dbReference type="PANTHER" id="PTHR43153:SF1">
    <property type="entry name" value="ELECTRON TRANSFER FLAVOPROTEIN SUBUNIT ALPHA, MITOCHONDRIAL"/>
    <property type="match status" value="1"/>
</dbReference>
<gene>
    <name evidence="4" type="ORF">FGIG_12311</name>
</gene>
<evidence type="ECO:0000259" key="3">
    <source>
        <dbReference type="Pfam" id="PF01012"/>
    </source>
</evidence>
<dbReference type="InterPro" id="IPR014729">
    <property type="entry name" value="Rossmann-like_a/b/a_fold"/>
</dbReference>
<evidence type="ECO:0000313" key="4">
    <source>
        <dbReference type="EMBL" id="TPP58910.1"/>
    </source>
</evidence>
<comment type="caution">
    <text evidence="4">The sequence shown here is derived from an EMBL/GenBank/DDBJ whole genome shotgun (WGS) entry which is preliminary data.</text>
</comment>
<dbReference type="Pfam" id="PF01012">
    <property type="entry name" value="ETF"/>
    <property type="match status" value="1"/>
</dbReference>
<protein>
    <submittedName>
        <fullName evidence="4">Electron transfer flavoprotein subunit alpha mitochondrial</fullName>
    </submittedName>
</protein>
<keyword evidence="5" id="KW-1185">Reference proteome</keyword>
<feature type="non-terminal residue" evidence="4">
    <location>
        <position position="1"/>
    </location>
</feature>